<accession>E3EFQ9</accession>
<dbReference type="RefSeq" id="WP_013370400.1">
    <property type="nucleotide sequence ID" value="NC_014622.2"/>
</dbReference>
<gene>
    <name evidence="1" type="ORF">PPSC2_08550</name>
</gene>
<dbReference type="eggNOG" id="ENOG502Z7Z6">
    <property type="taxonomic scope" value="Bacteria"/>
</dbReference>
<dbReference type="KEGG" id="ppm:PPSC2_08550"/>
<evidence type="ECO:0000313" key="2">
    <source>
        <dbReference type="Proteomes" id="UP000006868"/>
    </source>
</evidence>
<dbReference type="EMBL" id="CP002213">
    <property type="protein sequence ID" value="ADO55781.1"/>
    <property type="molecule type" value="Genomic_DNA"/>
</dbReference>
<sequence length="88" mass="10358">MQESRSNQKLIFNFPCKFVDNEVGYLLGKPVNYVSKSDQDEAIHNIDVHMIHWDKEHNLQLRKQSEIFSESFELNYIDSDGQFSATVY</sequence>
<name>E3EFQ9_PAEPS</name>
<dbReference type="PATRIC" id="fig|886882.15.peg.1798"/>
<evidence type="ECO:0000313" key="1">
    <source>
        <dbReference type="EMBL" id="ADO55781.1"/>
    </source>
</evidence>
<proteinExistence type="predicted"/>
<dbReference type="HOGENOM" id="CLU_2466133_0_0_9"/>
<reference evidence="1 2" key="1">
    <citation type="journal article" date="2011" name="J. Bacteriol.">
        <title>Complete genome sequence of Paenibacillus polymyxa SC2, a strain of plant growth-promoting Rhizobacterium with broad-spectrum antimicrobial activity.</title>
        <authorList>
            <person name="Ma M."/>
            <person name="Wang C."/>
            <person name="Ding Y."/>
            <person name="Li L."/>
            <person name="Shen D."/>
            <person name="Jiang X."/>
            <person name="Guan D."/>
            <person name="Cao F."/>
            <person name="Chen H."/>
            <person name="Feng R."/>
            <person name="Wang X."/>
            <person name="Ge Y."/>
            <person name="Yao L."/>
            <person name="Bing X."/>
            <person name="Yang X."/>
            <person name="Li J."/>
            <person name="Du B."/>
        </authorList>
    </citation>
    <scope>NUCLEOTIDE SEQUENCE [LARGE SCALE GENOMIC DNA]</scope>
    <source>
        <strain evidence="1 2">SC2</strain>
    </source>
</reference>
<dbReference type="InterPro" id="IPR021145">
    <property type="entry name" value="Portal_protein_SPP1_Gp6-like"/>
</dbReference>
<dbReference type="AlphaFoldDB" id="E3EFQ9"/>
<dbReference type="Proteomes" id="UP000006868">
    <property type="component" value="Chromosome"/>
</dbReference>
<dbReference type="Pfam" id="PF05133">
    <property type="entry name" value="SPP1_portal"/>
    <property type="match status" value="1"/>
</dbReference>
<organism evidence="1 2">
    <name type="scientific">Paenibacillus polymyxa (strain SC2)</name>
    <name type="common">Bacillus polymyxa</name>
    <dbReference type="NCBI Taxonomy" id="886882"/>
    <lineage>
        <taxon>Bacteria</taxon>
        <taxon>Bacillati</taxon>
        <taxon>Bacillota</taxon>
        <taxon>Bacilli</taxon>
        <taxon>Bacillales</taxon>
        <taxon>Paenibacillaceae</taxon>
        <taxon>Paenibacillus</taxon>
    </lineage>
</organism>
<protein>
    <submittedName>
        <fullName evidence="1">Uncharacterized protein</fullName>
    </submittedName>
</protein>